<dbReference type="RefSeq" id="WP_184137811.1">
    <property type="nucleotide sequence ID" value="NZ_JACHFL010000024.1"/>
</dbReference>
<feature type="region of interest" description="Disordered" evidence="1">
    <location>
        <begin position="38"/>
        <end position="63"/>
    </location>
</feature>
<proteinExistence type="predicted"/>
<dbReference type="AlphaFoldDB" id="A0A7W8K1S6"/>
<gene>
    <name evidence="2" type="ORF">HNQ08_005047</name>
</gene>
<dbReference type="Proteomes" id="UP000552709">
    <property type="component" value="Unassembled WGS sequence"/>
</dbReference>
<sequence length="63" mass="7021">MLKFLLQVLWALVKAGLFVVEAIFAGLDGGRKVVRKEAASWGQHEPPHRDRTSAYYTGPGRKP</sequence>
<comment type="caution">
    <text evidence="2">The sequence shown here is derived from an EMBL/GenBank/DDBJ whole genome shotgun (WGS) entry which is preliminary data.</text>
</comment>
<organism evidence="2 3">
    <name type="scientific">Deinococcus humi</name>
    <dbReference type="NCBI Taxonomy" id="662880"/>
    <lineage>
        <taxon>Bacteria</taxon>
        <taxon>Thermotogati</taxon>
        <taxon>Deinococcota</taxon>
        <taxon>Deinococci</taxon>
        <taxon>Deinococcales</taxon>
        <taxon>Deinococcaceae</taxon>
        <taxon>Deinococcus</taxon>
    </lineage>
</organism>
<evidence type="ECO:0000256" key="1">
    <source>
        <dbReference type="SAM" id="MobiDB-lite"/>
    </source>
</evidence>
<keyword evidence="3" id="KW-1185">Reference proteome</keyword>
<accession>A0A7W8K1S6</accession>
<reference evidence="2 3" key="1">
    <citation type="submission" date="2020-08" db="EMBL/GenBank/DDBJ databases">
        <title>Genomic Encyclopedia of Type Strains, Phase IV (KMG-IV): sequencing the most valuable type-strain genomes for metagenomic binning, comparative biology and taxonomic classification.</title>
        <authorList>
            <person name="Goeker M."/>
        </authorList>
    </citation>
    <scope>NUCLEOTIDE SEQUENCE [LARGE SCALE GENOMIC DNA]</scope>
    <source>
        <strain evidence="2 3">DSM 27939</strain>
    </source>
</reference>
<protein>
    <submittedName>
        <fullName evidence="2">Uncharacterized protein</fullName>
    </submittedName>
</protein>
<evidence type="ECO:0000313" key="3">
    <source>
        <dbReference type="Proteomes" id="UP000552709"/>
    </source>
</evidence>
<name>A0A7W8K1S6_9DEIO</name>
<evidence type="ECO:0000313" key="2">
    <source>
        <dbReference type="EMBL" id="MBB5365921.1"/>
    </source>
</evidence>
<dbReference type="EMBL" id="JACHFL010000024">
    <property type="protein sequence ID" value="MBB5365921.1"/>
    <property type="molecule type" value="Genomic_DNA"/>
</dbReference>